<organism evidence="2 3">
    <name type="scientific">Actinoplanes sichuanensis</name>
    <dbReference type="NCBI Taxonomy" id="512349"/>
    <lineage>
        <taxon>Bacteria</taxon>
        <taxon>Bacillati</taxon>
        <taxon>Actinomycetota</taxon>
        <taxon>Actinomycetes</taxon>
        <taxon>Micromonosporales</taxon>
        <taxon>Micromonosporaceae</taxon>
        <taxon>Actinoplanes</taxon>
    </lineage>
</organism>
<dbReference type="Proteomes" id="UP001597183">
    <property type="component" value="Unassembled WGS sequence"/>
</dbReference>
<dbReference type="EMBL" id="JBHTMK010000043">
    <property type="protein sequence ID" value="MFD1370163.1"/>
    <property type="molecule type" value="Genomic_DNA"/>
</dbReference>
<sequence>MEFLPPSLPPRSPSAPSIERAFDALVSVVGEMQSTGRSMRSAGIKPRLVTMLGGFNEADYGFDKFRDFLNAAQKAGRVELRGAVSGPDLDVVLPERETAPVPSIRPVQSRIRADLWGTFMDWTPGISRVFDLDNGVARRVLPTDDDEMRELRRRIETSDGRFPKIEPVSLDLQLNWARKFLAVQNSASDREQLADALGTDRPLQEFTRLVRTMPIGPAWASFRNGKVADEVKKWAENNNVTLDPYAPLEPPTPTIRPASTTSLHPHGSGTVDIDAVRQTWHQLIDRMSIEELLALPITLGQFYRR</sequence>
<gene>
    <name evidence="2" type="ORF">ACFQ5G_32920</name>
</gene>
<feature type="region of interest" description="Disordered" evidence="1">
    <location>
        <begin position="242"/>
        <end position="269"/>
    </location>
</feature>
<evidence type="ECO:0000313" key="3">
    <source>
        <dbReference type="Proteomes" id="UP001597183"/>
    </source>
</evidence>
<keyword evidence="3" id="KW-1185">Reference proteome</keyword>
<comment type="caution">
    <text evidence="2">The sequence shown here is derived from an EMBL/GenBank/DDBJ whole genome shotgun (WGS) entry which is preliminary data.</text>
</comment>
<name>A0ABW4AI05_9ACTN</name>
<evidence type="ECO:0000313" key="2">
    <source>
        <dbReference type="EMBL" id="MFD1370163.1"/>
    </source>
</evidence>
<protein>
    <submittedName>
        <fullName evidence="2">Uncharacterized protein</fullName>
    </submittedName>
</protein>
<accession>A0ABW4AI05</accession>
<reference evidence="3" key="1">
    <citation type="journal article" date="2019" name="Int. J. Syst. Evol. Microbiol.">
        <title>The Global Catalogue of Microorganisms (GCM) 10K type strain sequencing project: providing services to taxonomists for standard genome sequencing and annotation.</title>
        <authorList>
            <consortium name="The Broad Institute Genomics Platform"/>
            <consortium name="The Broad Institute Genome Sequencing Center for Infectious Disease"/>
            <person name="Wu L."/>
            <person name="Ma J."/>
        </authorList>
    </citation>
    <scope>NUCLEOTIDE SEQUENCE [LARGE SCALE GENOMIC DNA]</scope>
    <source>
        <strain evidence="3">CCM 7526</strain>
    </source>
</reference>
<dbReference type="RefSeq" id="WP_317790852.1">
    <property type="nucleotide sequence ID" value="NZ_AP028461.1"/>
</dbReference>
<evidence type="ECO:0000256" key="1">
    <source>
        <dbReference type="SAM" id="MobiDB-lite"/>
    </source>
</evidence>
<proteinExistence type="predicted"/>